<dbReference type="InterPro" id="IPR006020">
    <property type="entry name" value="PTB/PI_dom"/>
</dbReference>
<proteinExistence type="predicted"/>
<feature type="domain" description="PID" evidence="1">
    <location>
        <begin position="190"/>
        <end position="246"/>
    </location>
</feature>
<accession>A0A2W5SYD8</accession>
<evidence type="ECO:0000313" key="3">
    <source>
        <dbReference type="Proteomes" id="UP000249061"/>
    </source>
</evidence>
<dbReference type="InterPro" id="IPR041916">
    <property type="entry name" value="Anti_sigma_zinc_sf"/>
</dbReference>
<comment type="caution">
    <text evidence="2">The sequence shown here is derived from an EMBL/GenBank/DDBJ whole genome shotgun (WGS) entry which is preliminary data.</text>
</comment>
<evidence type="ECO:0000259" key="1">
    <source>
        <dbReference type="PROSITE" id="PS01179"/>
    </source>
</evidence>
<dbReference type="Proteomes" id="UP000249061">
    <property type="component" value="Unassembled WGS sequence"/>
</dbReference>
<gene>
    <name evidence="2" type="ORF">DI536_33985</name>
</gene>
<evidence type="ECO:0000313" key="2">
    <source>
        <dbReference type="EMBL" id="PZR04606.1"/>
    </source>
</evidence>
<dbReference type="EMBL" id="QFQP01000055">
    <property type="protein sequence ID" value="PZR04606.1"/>
    <property type="molecule type" value="Genomic_DNA"/>
</dbReference>
<dbReference type="PROSITE" id="PS01179">
    <property type="entry name" value="PID"/>
    <property type="match status" value="1"/>
</dbReference>
<dbReference type="NCBIfam" id="NF033768">
    <property type="entry name" value="myxo_SS_tail"/>
    <property type="match status" value="1"/>
</dbReference>
<sequence length="455" mass="47827">MKHLGPEQVEQAARSAPAREVATHLAACAECRADVKSARARQKLLGGLKPYTLSDLAFRRVEARLDEVVRDGVPSKFPWRWLGYSMGVIAAAGLALMIAGRETQQAGVVTLPTPKVELAQSSFRPLTVIRAVKTSARIGEASWRELKAGDVLTSGEALSADAVTLSDIAAEWQFAASGSLSLGGVATVTLGAGEVTTQVKSKDTVTVLASTRAFVASEAVFSVSRAAAEVALHVSQGEVEVVDSSTGLRRPVKAPAALRWSDGSSLRDGLEAKPGTLGAPRVPPQPWVLFDARSLPAGTRISLDGVDLGTSPTAELLTAGRRQLTTIAPNGASTTSWVNLVAGAPFTATLEPSPPMDDREPDAAALERVMGELKAQRPKLAACYEQWLKANRAAQGEVTLELTVAANGKVKRATLGQNSMSASSADCLVRTARSFVLSPLGAEATLEVPLVLQRR</sequence>
<dbReference type="AlphaFoldDB" id="A0A2W5SYD8"/>
<dbReference type="InterPro" id="IPR049806">
    <property type="entry name" value="MasK-like_C"/>
</dbReference>
<protein>
    <recommendedName>
        <fullName evidence="1">PID domain-containing protein</fullName>
    </recommendedName>
</protein>
<organism evidence="2 3">
    <name type="scientific">Archangium gephyra</name>
    <dbReference type="NCBI Taxonomy" id="48"/>
    <lineage>
        <taxon>Bacteria</taxon>
        <taxon>Pseudomonadati</taxon>
        <taxon>Myxococcota</taxon>
        <taxon>Myxococcia</taxon>
        <taxon>Myxococcales</taxon>
        <taxon>Cystobacterineae</taxon>
        <taxon>Archangiaceae</taxon>
        <taxon>Archangium</taxon>
    </lineage>
</organism>
<dbReference type="Gene3D" id="1.10.10.1320">
    <property type="entry name" value="Anti-sigma factor, zinc-finger domain"/>
    <property type="match status" value="1"/>
</dbReference>
<name>A0A2W5SYD8_9BACT</name>
<reference evidence="2 3" key="1">
    <citation type="submission" date="2017-08" db="EMBL/GenBank/DDBJ databases">
        <title>Infants hospitalized years apart are colonized by the same room-sourced microbial strains.</title>
        <authorList>
            <person name="Brooks B."/>
            <person name="Olm M.R."/>
            <person name="Firek B.A."/>
            <person name="Baker R."/>
            <person name="Thomas B.C."/>
            <person name="Morowitz M.J."/>
            <person name="Banfield J.F."/>
        </authorList>
    </citation>
    <scope>NUCLEOTIDE SEQUENCE [LARGE SCALE GENOMIC DNA]</scope>
    <source>
        <strain evidence="2">S2_003_000_R2_14</strain>
    </source>
</reference>